<dbReference type="KEGG" id="nah:F5544_08580"/>
<dbReference type="Gene3D" id="3.40.50.1820">
    <property type="entry name" value="alpha/beta hydrolase"/>
    <property type="match status" value="2"/>
</dbReference>
<dbReference type="PANTHER" id="PTHR34853">
    <property type="match status" value="1"/>
</dbReference>
<reference evidence="2 3" key="1">
    <citation type="journal article" date="2019" name="ACS Chem. Biol.">
        <title>Identification and Mobilization of a Cryptic Antibiotic Biosynthesis Gene Locus from a Human-Pathogenic Nocardia Isolate.</title>
        <authorList>
            <person name="Herisse M."/>
            <person name="Ishida K."/>
            <person name="Porter J.L."/>
            <person name="Howden B."/>
            <person name="Hertweck C."/>
            <person name="Stinear T.P."/>
            <person name="Pidot S.J."/>
        </authorList>
    </citation>
    <scope>NUCLEOTIDE SEQUENCE [LARGE SCALE GENOMIC DNA]</scope>
    <source>
        <strain evidence="2 3">AUSMDU00012717</strain>
    </source>
</reference>
<dbReference type="GO" id="GO:0004806">
    <property type="term" value="F:triacylglycerol lipase activity"/>
    <property type="evidence" value="ECO:0007669"/>
    <property type="project" value="InterPro"/>
</dbReference>
<evidence type="ECO:0000313" key="3">
    <source>
        <dbReference type="Proteomes" id="UP000503540"/>
    </source>
</evidence>
<gene>
    <name evidence="2" type="ORF">F5544_08580</name>
</gene>
<dbReference type="Proteomes" id="UP000503540">
    <property type="component" value="Chromosome"/>
</dbReference>
<name>A0A6G9Y8W8_9NOCA</name>
<dbReference type="Pfam" id="PF03583">
    <property type="entry name" value="LIP"/>
    <property type="match status" value="1"/>
</dbReference>
<keyword evidence="3" id="KW-1185">Reference proteome</keyword>
<keyword evidence="1" id="KW-0812">Transmembrane</keyword>
<dbReference type="AlphaFoldDB" id="A0A6G9Y8W8"/>
<dbReference type="SUPFAM" id="SSF53474">
    <property type="entry name" value="alpha/beta-Hydrolases"/>
    <property type="match status" value="1"/>
</dbReference>
<evidence type="ECO:0000256" key="1">
    <source>
        <dbReference type="SAM" id="Phobius"/>
    </source>
</evidence>
<proteinExistence type="predicted"/>
<dbReference type="GO" id="GO:0016042">
    <property type="term" value="P:lipid catabolic process"/>
    <property type="evidence" value="ECO:0007669"/>
    <property type="project" value="InterPro"/>
</dbReference>
<protein>
    <submittedName>
        <fullName evidence="2">Prolyl oligopeptidase family serine peptidase</fullName>
    </submittedName>
</protein>
<accession>A0A6G9Y8W8</accession>
<keyword evidence="1" id="KW-0472">Membrane</keyword>
<evidence type="ECO:0000313" key="2">
    <source>
        <dbReference type="EMBL" id="QIS09618.1"/>
    </source>
</evidence>
<dbReference type="PANTHER" id="PTHR34853:SF1">
    <property type="entry name" value="LIPASE 5"/>
    <property type="match status" value="1"/>
</dbReference>
<dbReference type="InterPro" id="IPR005152">
    <property type="entry name" value="Lipase_secreted"/>
</dbReference>
<dbReference type="InterPro" id="IPR029058">
    <property type="entry name" value="AB_hydrolase_fold"/>
</dbReference>
<organism evidence="2 3">
    <name type="scientific">Nocardia arthritidis</name>
    <dbReference type="NCBI Taxonomy" id="228602"/>
    <lineage>
        <taxon>Bacteria</taxon>
        <taxon>Bacillati</taxon>
        <taxon>Actinomycetota</taxon>
        <taxon>Actinomycetes</taxon>
        <taxon>Mycobacteriales</taxon>
        <taxon>Nocardiaceae</taxon>
        <taxon>Nocardia</taxon>
    </lineage>
</organism>
<dbReference type="EMBL" id="CP046172">
    <property type="protein sequence ID" value="QIS09618.1"/>
    <property type="molecule type" value="Genomic_DNA"/>
</dbReference>
<sequence>MRSSGAKFGHRSCSRIEVGLSPKIIGYSGIRFAALRCIGVIALAGIMLAGNVFTAHAESAETGSVASYAPGANWGGIAGTATIRYVTESPTGATTIATGIIAVPDGPAPRQGWPVVAWDHGTRGLGPACGLTARPGFDAELLRRLVDLGYAVVAPDYVGLGPGAETAHPYLQSRTEATATIDLVRAARHADPRLSNTWAVAGLSQGGHAALNSGYLAGGYAPELDFRGIVALAPASNVENVLPMFGPQAPALPVLTPVVGLVAAVFDGMRVGAPDFDLGPYLTTDGAELLDRMAFSCGPEWAQRVGTETLGSVLAQPLSAGPLRDRLRRYASVPTAGYSRPILIAHGMADITVPIAASMALTDQLRANGVDFTFRTYPAADHDGVVDAAWPDVVDFLGRVLPRPT</sequence>
<feature type="transmembrane region" description="Helical" evidence="1">
    <location>
        <begin position="33"/>
        <end position="53"/>
    </location>
</feature>
<keyword evidence="1" id="KW-1133">Transmembrane helix</keyword>